<comment type="similarity">
    <text evidence="1 5">Belongs to the MreC family.</text>
</comment>
<dbReference type="Gene3D" id="1.20.5.490">
    <property type="entry name" value="Single helix bin"/>
    <property type="match status" value="1"/>
</dbReference>
<dbReference type="PIRSF" id="PIRSF038471">
    <property type="entry name" value="MreC"/>
    <property type="match status" value="1"/>
</dbReference>
<dbReference type="InterPro" id="IPR042177">
    <property type="entry name" value="Cell/Rod_1"/>
</dbReference>
<dbReference type="GO" id="GO:0005886">
    <property type="term" value="C:plasma membrane"/>
    <property type="evidence" value="ECO:0007669"/>
    <property type="project" value="TreeGrafter"/>
</dbReference>
<evidence type="ECO:0000313" key="8">
    <source>
        <dbReference type="Proteomes" id="UP000216961"/>
    </source>
</evidence>
<evidence type="ECO:0000256" key="1">
    <source>
        <dbReference type="ARBA" id="ARBA00009369"/>
    </source>
</evidence>
<dbReference type="AlphaFoldDB" id="A0A268FA96"/>
<dbReference type="InterPro" id="IPR055342">
    <property type="entry name" value="MreC_beta-barrel_core"/>
</dbReference>
<reference evidence="7 8" key="1">
    <citation type="submission" date="2017-07" db="EMBL/GenBank/DDBJ databases">
        <title>Isolation and whole genome analysis of endospore-forming bacteria from heroin.</title>
        <authorList>
            <person name="Kalinowski J."/>
            <person name="Ahrens B."/>
            <person name="Al-Dilaimi A."/>
            <person name="Winkler A."/>
            <person name="Wibberg D."/>
            <person name="Schleenbecker U."/>
            <person name="Ruckert C."/>
            <person name="Wolfel R."/>
            <person name="Grass G."/>
        </authorList>
    </citation>
    <scope>NUCLEOTIDE SEQUENCE [LARGE SCALE GENOMIC DNA]</scope>
    <source>
        <strain evidence="7 8">7521-2</strain>
    </source>
</reference>
<keyword evidence="3 5" id="KW-0133">Cell shape</keyword>
<comment type="caution">
    <text evidence="7">The sequence shown here is derived from an EMBL/GenBank/DDBJ whole genome shotgun (WGS) entry which is preliminary data.</text>
</comment>
<dbReference type="Gene3D" id="2.40.10.340">
    <property type="entry name" value="Rod shape-determining protein MreC, domain 1"/>
    <property type="match status" value="1"/>
</dbReference>
<dbReference type="NCBIfam" id="TIGR00219">
    <property type="entry name" value="mreC"/>
    <property type="match status" value="1"/>
</dbReference>
<dbReference type="Pfam" id="PF04085">
    <property type="entry name" value="MreC"/>
    <property type="match status" value="1"/>
</dbReference>
<evidence type="ECO:0000256" key="4">
    <source>
        <dbReference type="ARBA" id="ARBA00032089"/>
    </source>
</evidence>
<evidence type="ECO:0000256" key="2">
    <source>
        <dbReference type="ARBA" id="ARBA00013855"/>
    </source>
</evidence>
<dbReference type="KEGG" id="bcir:C2I06_10855"/>
<gene>
    <name evidence="7" type="primary">mreC</name>
    <name evidence="7" type="ORF">CHH57_15655</name>
</gene>
<evidence type="ECO:0000256" key="3">
    <source>
        <dbReference type="ARBA" id="ARBA00022960"/>
    </source>
</evidence>
<feature type="domain" description="Rod shape-determining protein MreC beta-barrel core" evidence="6">
    <location>
        <begin position="123"/>
        <end position="284"/>
    </location>
</feature>
<dbReference type="Proteomes" id="UP000216961">
    <property type="component" value="Unassembled WGS sequence"/>
</dbReference>
<evidence type="ECO:0000256" key="5">
    <source>
        <dbReference type="PIRNR" id="PIRNR038471"/>
    </source>
</evidence>
<dbReference type="Gene3D" id="2.40.10.350">
    <property type="entry name" value="Rod shape-determining protein MreC, domain 2"/>
    <property type="match status" value="1"/>
</dbReference>
<dbReference type="GO" id="GO:0008360">
    <property type="term" value="P:regulation of cell shape"/>
    <property type="evidence" value="ECO:0007669"/>
    <property type="project" value="UniProtKB-KW"/>
</dbReference>
<accession>A0A268FA96</accession>
<dbReference type="RefSeq" id="WP_095331589.1">
    <property type="nucleotide sequence ID" value="NZ_CP026031.1"/>
</dbReference>
<dbReference type="EMBL" id="NPBQ01000094">
    <property type="protein sequence ID" value="PAD82302.1"/>
    <property type="molecule type" value="Genomic_DNA"/>
</dbReference>
<name>A0A268FA96_NIACI</name>
<dbReference type="InterPro" id="IPR007221">
    <property type="entry name" value="MreC"/>
</dbReference>
<dbReference type="PANTHER" id="PTHR34138">
    <property type="entry name" value="CELL SHAPE-DETERMINING PROTEIN MREC"/>
    <property type="match status" value="1"/>
</dbReference>
<evidence type="ECO:0000259" key="6">
    <source>
        <dbReference type="Pfam" id="PF04085"/>
    </source>
</evidence>
<organism evidence="7 8">
    <name type="scientific">Niallia circulans</name>
    <name type="common">Bacillus circulans</name>
    <dbReference type="NCBI Taxonomy" id="1397"/>
    <lineage>
        <taxon>Bacteria</taxon>
        <taxon>Bacillati</taxon>
        <taxon>Bacillota</taxon>
        <taxon>Bacilli</taxon>
        <taxon>Bacillales</taxon>
        <taxon>Bacillaceae</taxon>
        <taxon>Niallia</taxon>
    </lineage>
</organism>
<proteinExistence type="inferred from homology"/>
<evidence type="ECO:0000313" key="7">
    <source>
        <dbReference type="EMBL" id="PAD82302.1"/>
    </source>
</evidence>
<protein>
    <recommendedName>
        <fullName evidence="2 5">Cell shape-determining protein MreC</fullName>
    </recommendedName>
    <alternativeName>
        <fullName evidence="4 5">Cell shape protein MreC</fullName>
    </alternativeName>
</protein>
<dbReference type="InterPro" id="IPR042175">
    <property type="entry name" value="Cell/Rod_MreC_2"/>
</dbReference>
<sequence>MPQFFMNKRLIILLVSIIILVALIGFSLSNRNKLTWPEQFVKDTTGWVQTLVSRPAHYVVGFVDNVQSLQDTYKENKELKAKLEENAQLKYQVQGLKKDVQALQETLEEKESLSDYTLMKATVIRRNPSQWTELVTINRGDNDGVEKNMAVITSAGLIGKIKSVAPNTATVQLLSSEDPANRISAFIQSKDDGKKKKEKSEVFGIIADYDKETKQLIMTWEEVPNGLKVKKGQLVTTSGMGGVFPKGLAIGTVDKVEPDENGLQKKVYIKPAADFYDIEHVMVVDRAALSPKEEEQ</sequence>
<dbReference type="PANTHER" id="PTHR34138:SF1">
    <property type="entry name" value="CELL SHAPE-DETERMINING PROTEIN MREC"/>
    <property type="match status" value="1"/>
</dbReference>
<comment type="function">
    <text evidence="5">Involved in formation and maintenance of cell shape.</text>
</comment>